<dbReference type="OrthoDB" id="5411533at2759"/>
<feature type="region of interest" description="Disordered" evidence="6">
    <location>
        <begin position="508"/>
        <end position="534"/>
    </location>
</feature>
<evidence type="ECO:0000256" key="1">
    <source>
        <dbReference type="ARBA" id="ARBA00004123"/>
    </source>
</evidence>
<dbReference type="PANTHER" id="PTHR13288:SF8">
    <property type="entry name" value="SPLICING FACTOR 45"/>
    <property type="match status" value="1"/>
</dbReference>
<dbReference type="InterPro" id="IPR003954">
    <property type="entry name" value="RRM_euk-type"/>
</dbReference>
<feature type="region of interest" description="Disordered" evidence="6">
    <location>
        <begin position="46"/>
        <end position="66"/>
    </location>
</feature>
<dbReference type="Pfam" id="PF01585">
    <property type="entry name" value="G-patch"/>
    <property type="match status" value="1"/>
</dbReference>
<evidence type="ECO:0000259" key="7">
    <source>
        <dbReference type="PROSITE" id="PS50174"/>
    </source>
</evidence>
<dbReference type="Proteomes" id="UP000076532">
    <property type="component" value="Unassembled WGS sequence"/>
</dbReference>
<dbReference type="STRING" id="436010.A0A166NAK4"/>
<reference evidence="8 9" key="1">
    <citation type="journal article" date="2016" name="Mol. Biol. Evol.">
        <title>Comparative Genomics of Early-Diverging Mushroom-Forming Fungi Provides Insights into the Origins of Lignocellulose Decay Capabilities.</title>
        <authorList>
            <person name="Nagy L.G."/>
            <person name="Riley R."/>
            <person name="Tritt A."/>
            <person name="Adam C."/>
            <person name="Daum C."/>
            <person name="Floudas D."/>
            <person name="Sun H."/>
            <person name="Yadav J.S."/>
            <person name="Pangilinan J."/>
            <person name="Larsson K.H."/>
            <person name="Matsuura K."/>
            <person name="Barry K."/>
            <person name="Labutti K."/>
            <person name="Kuo R."/>
            <person name="Ohm R.A."/>
            <person name="Bhattacharya S.S."/>
            <person name="Shirouzu T."/>
            <person name="Yoshinaga Y."/>
            <person name="Martin F.M."/>
            <person name="Grigoriev I.V."/>
            <person name="Hibbett D.S."/>
        </authorList>
    </citation>
    <scope>NUCLEOTIDE SEQUENCE [LARGE SCALE GENOMIC DNA]</scope>
    <source>
        <strain evidence="8 9">CBS 109695</strain>
    </source>
</reference>
<evidence type="ECO:0000256" key="6">
    <source>
        <dbReference type="SAM" id="MobiDB-lite"/>
    </source>
</evidence>
<proteinExistence type="predicted"/>
<evidence type="ECO:0000313" key="8">
    <source>
        <dbReference type="EMBL" id="KZP24815.1"/>
    </source>
</evidence>
<dbReference type="GO" id="GO:0071011">
    <property type="term" value="C:precatalytic spliceosome"/>
    <property type="evidence" value="ECO:0007669"/>
    <property type="project" value="TreeGrafter"/>
</dbReference>
<feature type="compositionally biased region" description="Pro residues" evidence="6">
    <location>
        <begin position="415"/>
        <end position="428"/>
    </location>
</feature>
<evidence type="ECO:0000313" key="9">
    <source>
        <dbReference type="Proteomes" id="UP000076532"/>
    </source>
</evidence>
<dbReference type="CDD" id="cd12374">
    <property type="entry name" value="RRM_UHM_SPF45_PUF60"/>
    <property type="match status" value="1"/>
</dbReference>
<accession>A0A166NAK4</accession>
<feature type="domain" description="G-patch" evidence="7">
    <location>
        <begin position="470"/>
        <end position="519"/>
    </location>
</feature>
<dbReference type="FunFam" id="3.30.70.330:FF:000382">
    <property type="entry name" value="G-patch domain-containing protein"/>
    <property type="match status" value="1"/>
</dbReference>
<dbReference type="GO" id="GO:0045292">
    <property type="term" value="P:mRNA cis splicing, via spliceosome"/>
    <property type="evidence" value="ECO:0007669"/>
    <property type="project" value="InterPro"/>
</dbReference>
<dbReference type="AlphaFoldDB" id="A0A166NAK4"/>
<dbReference type="EMBL" id="KV417524">
    <property type="protein sequence ID" value="KZP24815.1"/>
    <property type="molecule type" value="Genomic_DNA"/>
</dbReference>
<dbReference type="Gene3D" id="3.30.70.330">
    <property type="match status" value="1"/>
</dbReference>
<feature type="region of interest" description="Disordered" evidence="6">
    <location>
        <begin position="395"/>
        <end position="431"/>
    </location>
</feature>
<feature type="compositionally biased region" description="Low complexity" evidence="6">
    <location>
        <begin position="517"/>
        <end position="532"/>
    </location>
</feature>
<evidence type="ECO:0000256" key="2">
    <source>
        <dbReference type="ARBA" id="ARBA00022664"/>
    </source>
</evidence>
<dbReference type="PANTHER" id="PTHR13288">
    <property type="entry name" value="SPLICING FACTOR 45 SPF45"/>
    <property type="match status" value="1"/>
</dbReference>
<dbReference type="InterPro" id="IPR012677">
    <property type="entry name" value="Nucleotide-bd_a/b_plait_sf"/>
</dbReference>
<keyword evidence="2" id="KW-0507">mRNA processing</keyword>
<dbReference type="GO" id="GO:0003723">
    <property type="term" value="F:RNA binding"/>
    <property type="evidence" value="ECO:0007669"/>
    <property type="project" value="UniProtKB-KW"/>
</dbReference>
<organism evidence="8 9">
    <name type="scientific">Athelia psychrophila</name>
    <dbReference type="NCBI Taxonomy" id="1759441"/>
    <lineage>
        <taxon>Eukaryota</taxon>
        <taxon>Fungi</taxon>
        <taxon>Dikarya</taxon>
        <taxon>Basidiomycota</taxon>
        <taxon>Agaricomycotina</taxon>
        <taxon>Agaricomycetes</taxon>
        <taxon>Agaricomycetidae</taxon>
        <taxon>Atheliales</taxon>
        <taxon>Atheliaceae</taxon>
        <taxon>Athelia</taxon>
    </lineage>
</organism>
<dbReference type="PROSITE" id="PS50174">
    <property type="entry name" value="G_PATCH"/>
    <property type="match status" value="1"/>
</dbReference>
<evidence type="ECO:0000256" key="4">
    <source>
        <dbReference type="ARBA" id="ARBA00023187"/>
    </source>
</evidence>
<dbReference type="SMART" id="SM00443">
    <property type="entry name" value="G_patch"/>
    <property type="match status" value="1"/>
</dbReference>
<comment type="subcellular location">
    <subcellularLocation>
        <location evidence="1">Nucleus</location>
    </subcellularLocation>
</comment>
<feature type="compositionally biased region" description="Basic and acidic residues" evidence="6">
    <location>
        <begin position="234"/>
        <end position="259"/>
    </location>
</feature>
<evidence type="ECO:0000256" key="3">
    <source>
        <dbReference type="ARBA" id="ARBA00022884"/>
    </source>
</evidence>
<keyword evidence="4" id="KW-0508">mRNA splicing</keyword>
<name>A0A166NAK4_9AGAM</name>
<feature type="region of interest" description="Disordered" evidence="6">
    <location>
        <begin position="234"/>
        <end position="261"/>
    </location>
</feature>
<keyword evidence="9" id="KW-1185">Reference proteome</keyword>
<keyword evidence="5" id="KW-0539">Nucleus</keyword>
<dbReference type="InterPro" id="IPR000467">
    <property type="entry name" value="G_patch_dom"/>
</dbReference>
<dbReference type="SMART" id="SM00361">
    <property type="entry name" value="RRM_1"/>
    <property type="match status" value="1"/>
</dbReference>
<protein>
    <recommendedName>
        <fullName evidence="7">G-patch domain-containing protein</fullName>
    </recommendedName>
</protein>
<gene>
    <name evidence="8" type="ORF">FIBSPDRAFT_784156</name>
</gene>
<keyword evidence="3" id="KW-0694">RNA-binding</keyword>
<dbReference type="InterPro" id="IPR040052">
    <property type="entry name" value="RBM17"/>
</dbReference>
<dbReference type="SUPFAM" id="SSF54928">
    <property type="entry name" value="RNA-binding domain, RBD"/>
    <property type="match status" value="1"/>
</dbReference>
<sequence>MSSRAGGLYGGIQFSSGATLSPSAPEAAAPPLAPKPEVVAPAVAEVTTPAPTEAASSADDASASGKSTAGWSAALAFAPVRRNQANKAKSAAPRLPMGAAIASAFDSPSGSHSAVISATATVFAPPALVEPAQVAVVSQAAQETTQGQGGWGKKVKPPSMILDEDVNGFKATHKKRGGGGKKNRKNKNALPINVWDPFEQYDPLRPNDYNEYKVWRQKDRIERRVRLVEEKRMEDRKRFRGDGDDSDSEHTASEDERPRKSAHCRILDACFSVRYDEHNDRWTRSMDATPQMSVAAPSFTAPTSDLAGEEAYQRRLALSQIAPPQAPPAFAHLQEESMPPVAPLPTETGEEAYLRRTAPAQAHAQFNQPMHTVPTNMEEEEPPVLAYNPFAPPSVPPPPNRIPEEEPSALAYNPFAPPSAPPPPPGPPGMAALLDARIKAAAAIAAKLGALAASGSGAPAAEEAPKKPDPHGFAARLMAKWGHKEGQGLGVDGSGIVNALTVEQVGTTKGAKGKGGKAAAGAASGPGSKMGKIVNNNDDAKAREDRQRFGEPSRVVVLTNMVGVEDVEDEDLRGEIGDECSKNGTVERVIVHPVSPPPPNPDDAVRIYVLFAGPVGAWRTVRELDGRFFGGKSVRARYFPESLFAQYSLDGPLV</sequence>
<evidence type="ECO:0000256" key="5">
    <source>
        <dbReference type="ARBA" id="ARBA00023242"/>
    </source>
</evidence>
<dbReference type="InterPro" id="IPR035979">
    <property type="entry name" value="RBD_domain_sf"/>
</dbReference>